<dbReference type="EMBL" id="MH816966">
    <property type="protein sequence ID" value="AYD85483.1"/>
    <property type="molecule type" value="Genomic_DNA"/>
</dbReference>
<protein>
    <submittedName>
        <fullName evidence="1">Uncharacterized protein</fullName>
    </submittedName>
</protein>
<reference evidence="1 2" key="1">
    <citation type="submission" date="2018-08" db="EMBL/GenBank/DDBJ databases">
        <title>Characterization and Complete Genome Sequence Analysis of a Lytic Bacteriophage FEC19 infecting Escherichia coli O157:H7.</title>
        <authorList>
            <person name="Fan C."/>
            <person name="Zhao C."/>
            <person name="Tie D."/>
            <person name="Sun Y."/>
        </authorList>
    </citation>
    <scope>NUCLEOTIDE SEQUENCE [LARGE SCALE GENOMIC DNA]</scope>
</reference>
<name>A0A386KLY7_9CAUD</name>
<dbReference type="KEGG" id="vg:55004095"/>
<dbReference type="Proteomes" id="UP000268320">
    <property type="component" value="Genome"/>
</dbReference>
<evidence type="ECO:0000313" key="1">
    <source>
        <dbReference type="EMBL" id="AYD85483.1"/>
    </source>
</evidence>
<accession>A0A386KLY7</accession>
<sequence length="423" mass="45140">MSAQYSYIVSTGVITIDTADLLADVQGEWIESLGVGLDVDASTPQGTLIATETLARTSVMKNNAELGSLINPNYSYGVYLDAIAAFLGIERTKNVSTMLKGVTAEGTPLLEIPAGSLLTDSNGTYWYVLEDVQIASTGKTSNMTLASKDYGSFTVAPDEEFTVVQGYDVIGWSRTYSTSETTTVPGTQYMGDGALKAARVKRLYQQGIASLGAIRARAMSVDGVESVMVVENDTGLPGTVRGITFSTPNGVWVCASGTFDKQVFAETIFKAKMGGQPWDFGATNQGDPVNSPDGIEVVDEESQLSYFVKFNTAVIYDLYVDITVVRGTATADAESIIAAVLNYGNGNFNGEQGYAVGQSQSSFEIASAVSCEYPGLYIKDCKIAAVKSGQAAPNYPSDYGSEWIANPWDKANTMRGFINVKFV</sequence>
<dbReference type="RefSeq" id="YP_009813020.1">
    <property type="nucleotide sequence ID" value="NC_048073.1"/>
</dbReference>
<organism evidence="1 2">
    <name type="scientific">Escherichia phage FEC19</name>
    <dbReference type="NCBI Taxonomy" id="2315486"/>
    <lineage>
        <taxon>Viruses</taxon>
        <taxon>Duplodnaviria</taxon>
        <taxon>Heunggongvirae</taxon>
        <taxon>Uroviricota</taxon>
        <taxon>Caudoviricetes</taxon>
        <taxon>Lindbergviridae</taxon>
        <taxon>Wifcevirus</taxon>
        <taxon>Wifcevirus FEC19</taxon>
    </lineage>
</organism>
<evidence type="ECO:0000313" key="2">
    <source>
        <dbReference type="Proteomes" id="UP000268320"/>
    </source>
</evidence>
<dbReference type="GeneID" id="55004095"/>
<proteinExistence type="predicted"/>
<keyword evidence="2" id="KW-1185">Reference proteome</keyword>